<dbReference type="SUPFAM" id="SSF51905">
    <property type="entry name" value="FAD/NAD(P)-binding domain"/>
    <property type="match status" value="1"/>
</dbReference>
<dbReference type="PROSITE" id="PS50240">
    <property type="entry name" value="TRYPSIN_DOM"/>
    <property type="match status" value="1"/>
</dbReference>
<dbReference type="InterPro" id="IPR043504">
    <property type="entry name" value="Peptidase_S1_PA_chymotrypsin"/>
</dbReference>
<dbReference type="PROSITE" id="PS00135">
    <property type="entry name" value="TRYPSIN_SER"/>
    <property type="match status" value="1"/>
</dbReference>
<protein>
    <recommendedName>
        <fullName evidence="17">Sulfide:quinone oxidoreductase, mitochondrial</fullName>
        <ecNumber evidence="16">1.8.5.8</ecNumber>
    </recommendedName>
    <alternativeName>
        <fullName evidence="18">Sulfide quinone oxidoreductase</fullName>
    </alternativeName>
</protein>
<keyword evidence="20" id="KW-0645">Protease</keyword>
<evidence type="ECO:0000256" key="10">
    <source>
        <dbReference type="ARBA" id="ARBA00024195"/>
    </source>
</evidence>
<feature type="disulfide bond" evidence="19">
    <location>
        <begin position="158"/>
        <end position="173"/>
    </location>
</feature>
<keyword evidence="23" id="KW-1185">Reference proteome</keyword>
<dbReference type="InterPro" id="IPR001254">
    <property type="entry name" value="Trypsin_dom"/>
</dbReference>
<evidence type="ECO:0000256" key="3">
    <source>
        <dbReference type="ARBA" id="ARBA00022630"/>
    </source>
</evidence>
<evidence type="ECO:0000256" key="2">
    <source>
        <dbReference type="ARBA" id="ARBA00004173"/>
    </source>
</evidence>
<proteinExistence type="inferred from homology"/>
<comment type="catalytic activity">
    <reaction evidence="11">
        <text>ubiquinone-10 + hydrogen sulfide + sulfite + 2 H(+) = ubiquinol-10 + thiosulfate</text>
        <dbReference type="Rhea" id="RHEA:38359"/>
        <dbReference type="ChEBI" id="CHEBI:15378"/>
        <dbReference type="ChEBI" id="CHEBI:17359"/>
        <dbReference type="ChEBI" id="CHEBI:29919"/>
        <dbReference type="ChEBI" id="CHEBI:33542"/>
        <dbReference type="ChEBI" id="CHEBI:46245"/>
        <dbReference type="ChEBI" id="CHEBI:64183"/>
    </reaction>
    <physiologicalReaction direction="left-to-right" evidence="11">
        <dbReference type="Rhea" id="RHEA:38360"/>
    </physiologicalReaction>
</comment>
<evidence type="ECO:0000256" key="12">
    <source>
        <dbReference type="ARBA" id="ARBA00052810"/>
    </source>
</evidence>
<dbReference type="CDD" id="cd00112">
    <property type="entry name" value="LDLa"/>
    <property type="match status" value="7"/>
</dbReference>
<keyword evidence="7" id="KW-0560">Oxidoreductase</keyword>
<dbReference type="InterPro" id="IPR036188">
    <property type="entry name" value="FAD/NAD-bd_sf"/>
</dbReference>
<dbReference type="PANTHER" id="PTHR10632">
    <property type="entry name" value="SULFIDE:QUINONE OXIDOREDUCTASE"/>
    <property type="match status" value="1"/>
</dbReference>
<feature type="disulfide bond" evidence="19">
    <location>
        <begin position="704"/>
        <end position="719"/>
    </location>
</feature>
<dbReference type="Gene3D" id="4.10.400.10">
    <property type="entry name" value="Low-density Lipoprotein Receptor"/>
    <property type="match status" value="7"/>
</dbReference>
<dbReference type="GO" id="GO:0070221">
    <property type="term" value="P:sulfide oxidation, using sulfide:quinone oxidoreductase"/>
    <property type="evidence" value="ECO:0007669"/>
    <property type="project" value="TreeGrafter"/>
</dbReference>
<keyword evidence="3" id="KW-0285">Flavoprotein</keyword>
<evidence type="ECO:0000256" key="9">
    <source>
        <dbReference type="ARBA" id="ARBA00023157"/>
    </source>
</evidence>
<feature type="disulfide bond" evidence="19">
    <location>
        <begin position="523"/>
        <end position="535"/>
    </location>
</feature>
<dbReference type="SUPFAM" id="SSF57424">
    <property type="entry name" value="LDL receptor-like module"/>
    <property type="match status" value="7"/>
</dbReference>
<feature type="disulfide bond" evidence="19">
    <location>
        <begin position="1127"/>
        <end position="1145"/>
    </location>
</feature>
<dbReference type="GO" id="GO:0071949">
    <property type="term" value="F:FAD binding"/>
    <property type="evidence" value="ECO:0007669"/>
    <property type="project" value="TreeGrafter"/>
</dbReference>
<dbReference type="PRINTS" id="PR00261">
    <property type="entry name" value="LDLRECEPTOR"/>
</dbReference>
<evidence type="ECO:0000256" key="19">
    <source>
        <dbReference type="PROSITE-ProRule" id="PRU00124"/>
    </source>
</evidence>
<evidence type="ECO:0000256" key="13">
    <source>
        <dbReference type="ARBA" id="ARBA00052986"/>
    </source>
</evidence>
<evidence type="ECO:0000259" key="21">
    <source>
        <dbReference type="PROSITE" id="PS50240"/>
    </source>
</evidence>
<dbReference type="Pfam" id="PF00089">
    <property type="entry name" value="Trypsin"/>
    <property type="match status" value="1"/>
</dbReference>
<dbReference type="FunFam" id="2.40.10.10:FF:000002">
    <property type="entry name" value="Transmembrane protease serine"/>
    <property type="match status" value="1"/>
</dbReference>
<feature type="disulfide bond" evidence="19">
    <location>
        <begin position="666"/>
        <end position="681"/>
    </location>
</feature>
<feature type="disulfide bond" evidence="19">
    <location>
        <begin position="1166"/>
        <end position="1178"/>
    </location>
</feature>
<feature type="disulfide bond" evidence="19">
    <location>
        <begin position="1173"/>
        <end position="1191"/>
    </location>
</feature>
<dbReference type="InterPro" id="IPR002172">
    <property type="entry name" value="LDrepeatLR_classA_rpt"/>
</dbReference>
<comment type="catalytic activity">
    <reaction evidence="12">
        <text>ubiquinone-10 + hydrogen sulfide + glutathione + H(+) = S-sulfanylglutathione + ubiquinol-10</text>
        <dbReference type="Rhea" id="RHEA:62608"/>
        <dbReference type="ChEBI" id="CHEBI:15378"/>
        <dbReference type="ChEBI" id="CHEBI:29919"/>
        <dbReference type="ChEBI" id="CHEBI:46245"/>
        <dbReference type="ChEBI" id="CHEBI:57925"/>
        <dbReference type="ChEBI" id="CHEBI:58905"/>
        <dbReference type="ChEBI" id="CHEBI:64183"/>
    </reaction>
    <physiologicalReaction direction="left-to-right" evidence="12">
        <dbReference type="Rhea" id="RHEA:62609"/>
    </physiologicalReaction>
</comment>
<gene>
    <name evidence="22" type="ORF">CLUMA_CG006281</name>
</gene>
<evidence type="ECO:0000256" key="4">
    <source>
        <dbReference type="ARBA" id="ARBA00022719"/>
    </source>
</evidence>
<dbReference type="GO" id="GO:0005739">
    <property type="term" value="C:mitochondrion"/>
    <property type="evidence" value="ECO:0007669"/>
    <property type="project" value="UniProtKB-SubCell"/>
</dbReference>
<dbReference type="Pfam" id="PF00057">
    <property type="entry name" value="Ldl_recept_a"/>
    <property type="match status" value="3"/>
</dbReference>
<keyword evidence="8" id="KW-0496">Mitochondrion</keyword>
<keyword evidence="20" id="KW-0378">Hydrolase</keyword>
<organism evidence="22 23">
    <name type="scientific">Clunio marinus</name>
    <dbReference type="NCBI Taxonomy" id="568069"/>
    <lineage>
        <taxon>Eukaryota</taxon>
        <taxon>Metazoa</taxon>
        <taxon>Ecdysozoa</taxon>
        <taxon>Arthropoda</taxon>
        <taxon>Hexapoda</taxon>
        <taxon>Insecta</taxon>
        <taxon>Pterygota</taxon>
        <taxon>Neoptera</taxon>
        <taxon>Endopterygota</taxon>
        <taxon>Diptera</taxon>
        <taxon>Nematocera</taxon>
        <taxon>Chironomoidea</taxon>
        <taxon>Chironomidae</taxon>
        <taxon>Clunio</taxon>
    </lineage>
</organism>
<dbReference type="OrthoDB" id="10016557at2759"/>
<dbReference type="InterPro" id="IPR015420">
    <property type="entry name" value="Peptidase_S1A_nudel"/>
</dbReference>
<dbReference type="GO" id="GO:0004252">
    <property type="term" value="F:serine-type endopeptidase activity"/>
    <property type="evidence" value="ECO:0007669"/>
    <property type="project" value="InterPro"/>
</dbReference>
<dbReference type="InterPro" id="IPR033116">
    <property type="entry name" value="TRYPSIN_SER"/>
</dbReference>
<keyword evidence="5" id="KW-0274">FAD</keyword>
<dbReference type="PROSITE" id="PS50068">
    <property type="entry name" value="LDLRA_2"/>
    <property type="match status" value="8"/>
</dbReference>
<evidence type="ECO:0000256" key="8">
    <source>
        <dbReference type="ARBA" id="ARBA00023128"/>
    </source>
</evidence>
<dbReference type="GO" id="GO:0048038">
    <property type="term" value="F:quinone binding"/>
    <property type="evidence" value="ECO:0007669"/>
    <property type="project" value="UniProtKB-KW"/>
</dbReference>
<evidence type="ECO:0000256" key="5">
    <source>
        <dbReference type="ARBA" id="ARBA00022827"/>
    </source>
</evidence>
<keyword evidence="6" id="KW-0809">Transit peptide</keyword>
<dbReference type="SMART" id="SM00020">
    <property type="entry name" value="Tryp_SPc"/>
    <property type="match status" value="1"/>
</dbReference>
<comment type="subcellular location">
    <subcellularLocation>
        <location evidence="2">Mitochondrion</location>
    </subcellularLocation>
</comment>
<comment type="caution">
    <text evidence="19">Lacks conserved residue(s) required for the propagation of feature annotation.</text>
</comment>
<dbReference type="CDD" id="cd00190">
    <property type="entry name" value="Tryp_SPc"/>
    <property type="match status" value="1"/>
</dbReference>
<dbReference type="InterPro" id="IPR015904">
    <property type="entry name" value="Sulphide_quinone_reductase"/>
</dbReference>
<dbReference type="EC" id="1.8.5.8" evidence="16"/>
<accession>A0A1J1HXX7</accession>
<evidence type="ECO:0000256" key="20">
    <source>
        <dbReference type="RuleBase" id="RU363034"/>
    </source>
</evidence>
<dbReference type="SMART" id="SM00192">
    <property type="entry name" value="LDLa"/>
    <property type="match status" value="9"/>
</dbReference>
<comment type="similarity">
    <text evidence="10">Belongs to the peptidase S1 family. CLIP subfamily.</text>
</comment>
<name>A0A1J1HXX7_9DIPT</name>
<dbReference type="Gene3D" id="3.50.50.60">
    <property type="entry name" value="FAD/NAD(P)-binding domain"/>
    <property type="match status" value="2"/>
</dbReference>
<keyword evidence="4" id="KW-0874">Quinone</keyword>
<dbReference type="InterPro" id="IPR023415">
    <property type="entry name" value="LDLR_class-A_CS"/>
</dbReference>
<evidence type="ECO:0000256" key="11">
    <source>
        <dbReference type="ARBA" id="ARBA00051038"/>
    </source>
</evidence>
<evidence type="ECO:0000256" key="6">
    <source>
        <dbReference type="ARBA" id="ARBA00022946"/>
    </source>
</evidence>
<comment type="catalytic activity">
    <reaction evidence="13">
        <text>a quinone + hydrogen sulfide + glutathione + H(+) = S-sulfanylglutathione + a quinol</text>
        <dbReference type="Rhea" id="RHEA:55156"/>
        <dbReference type="ChEBI" id="CHEBI:15378"/>
        <dbReference type="ChEBI" id="CHEBI:24646"/>
        <dbReference type="ChEBI" id="CHEBI:29919"/>
        <dbReference type="ChEBI" id="CHEBI:57925"/>
        <dbReference type="ChEBI" id="CHEBI:58905"/>
        <dbReference type="ChEBI" id="CHEBI:132124"/>
        <dbReference type="EC" id="1.8.5.8"/>
    </reaction>
    <physiologicalReaction direction="left-to-right" evidence="13">
        <dbReference type="Rhea" id="RHEA:55157"/>
    </physiologicalReaction>
</comment>
<evidence type="ECO:0000313" key="22">
    <source>
        <dbReference type="EMBL" id="CRK92869.1"/>
    </source>
</evidence>
<comment type="cofactor">
    <cofactor evidence="1">
        <name>FAD</name>
        <dbReference type="ChEBI" id="CHEBI:57692"/>
    </cofactor>
</comment>
<dbReference type="Pfam" id="PF07992">
    <property type="entry name" value="Pyr_redox_2"/>
    <property type="match status" value="2"/>
</dbReference>
<keyword evidence="20" id="KW-0720">Serine protease</keyword>
<evidence type="ECO:0000256" key="16">
    <source>
        <dbReference type="ARBA" id="ARBA00066447"/>
    </source>
</evidence>
<dbReference type="InterPro" id="IPR009003">
    <property type="entry name" value="Peptidase_S1_PA"/>
</dbReference>
<dbReference type="InterPro" id="IPR023753">
    <property type="entry name" value="FAD/NAD-binding_dom"/>
</dbReference>
<dbReference type="PROSITE" id="PS00134">
    <property type="entry name" value="TRYPSIN_HIS"/>
    <property type="match status" value="1"/>
</dbReference>
<dbReference type="InterPro" id="IPR036055">
    <property type="entry name" value="LDL_receptor-like_sf"/>
</dbReference>
<evidence type="ECO:0000256" key="15">
    <source>
        <dbReference type="ARBA" id="ARBA00060891"/>
    </source>
</evidence>
<evidence type="ECO:0000256" key="7">
    <source>
        <dbReference type="ARBA" id="ARBA00023002"/>
    </source>
</evidence>
<dbReference type="FunFam" id="3.50.50.60:FF:000034">
    <property type="entry name" value="sulfide:quinone oxidoreductase, mitochondrial"/>
    <property type="match status" value="1"/>
</dbReference>
<evidence type="ECO:0000256" key="1">
    <source>
        <dbReference type="ARBA" id="ARBA00001974"/>
    </source>
</evidence>
<dbReference type="InterPro" id="IPR018114">
    <property type="entry name" value="TRYPSIN_HIS"/>
</dbReference>
<dbReference type="GO" id="GO:0006508">
    <property type="term" value="P:proteolysis"/>
    <property type="evidence" value="ECO:0007669"/>
    <property type="project" value="UniProtKB-KW"/>
</dbReference>
<dbReference type="PROSITE" id="PS01209">
    <property type="entry name" value="LDLRA_1"/>
    <property type="match status" value="3"/>
</dbReference>
<comment type="similarity">
    <text evidence="15">Belongs to the SQRD family.</text>
</comment>
<evidence type="ECO:0000256" key="17">
    <source>
        <dbReference type="ARBA" id="ARBA00070160"/>
    </source>
</evidence>
<reference evidence="22 23" key="1">
    <citation type="submission" date="2015-04" db="EMBL/GenBank/DDBJ databases">
        <authorList>
            <person name="Syromyatnikov M.Y."/>
            <person name="Popov V.N."/>
        </authorList>
    </citation>
    <scope>NUCLEOTIDE SEQUENCE [LARGE SCALE GENOMIC DNA]</scope>
</reference>
<dbReference type="GO" id="GO:0070224">
    <property type="term" value="F:sulfide:quinone oxidoreductase activity"/>
    <property type="evidence" value="ECO:0007669"/>
    <property type="project" value="TreeGrafter"/>
</dbReference>
<dbReference type="STRING" id="568069.A0A1J1HXX7"/>
<sequence>MPYPVCFMNYPQQHMSPYYYPAMTQPGGYYVPSAPPSYRPIQVPVTNQYIAPNQPSYRELNNKEPPAYCTFVASDSASLPAHFTDTTESPKNQFRDDMIHKIEENTVHFNIPSQFDVIYATYPNQMFTNNHSMRLHHCDVGKLPCFGTNQCILKSKWCDSKVDCLDGSDESACSCKARLDSSRICDGYMDCPMGSDELGCFGCDKFQYSCYDNLKEFEDNRKSSTMMCYSAIEKCDGVFNCRNGKDESECSMIVNHVGGMLSYAVSHYEGILHRNHKGRWYPVYGNFHCGGSIYDEDWIITAAHCTKFFENHFYEVQAGILRRSSYSPAAQIIKVSHVITHAEYDRGTMKNDIALMRMKHPLSFNRWVRPICLPTKERVLDNRNWKFGPPAGTLCSAIGWGAIREKGPDPDDLKVVDVPIISKCKHVVDEETQSVCAGETFGTRDACQGDSGGPFVCKSLNNPFEWYLTGIVSHGEGCARAHEPGVYTRVSLYLDWIKENTIREPPSSSDFLFAPTRIPRQECPGFVCVWGGNKCIPTSQRCDGFVDCLGGEDEIECTINLLDLLLGSNMNSSNSINPNEITEHVDETGTKSISKKDLRNELFRCTKYVIIVLFILKCIVHLLFRNPQVINMDHRCDRIFDCEDGTDEENCTCRDYLKLSYPHLICDGTVDCKDESDEIGCLTCNETEFACRRSGMCIKKNLVCNGEVDCKYKEDETECLTLTNGHSVLLDLNGKPAMHSKGIVTKNVQSKWEVLCDHNDSFIINSDQIANDTCHLIGFTSGKLSKVVLLNSNAIESKYLNEKIKIDITSNPILRSNHTISKMNETCNALEIECESFHLNSLDPHSADHILIKKNKTSLHQNVYNFIPIDASDQTKLIVDPKEASDYELNDLHSFDWPWLAEIFIDGDLKANGILIKDSWILVDRNILGDSNELLQSHFIVALLGNTKSKLNIQSPYEQIMNVDCLQFVSNSNVMLFHLETPVDYNRYVLPSILPTHFELETESKCLAIALDSHQMTKAIELEIINDCKNSTNNVCYKQTAEVKAMNCDEEMSHRTSIIVCKTKNSSWYPNAFHQLKKGFCDFRYLVSVNNLNTKQSLKDIHQLIDHPCQKCQDHKLLPPKCEIHRCPLGKCLEKYQLCDLKSDCHDGSDENHEICFKLPTDEKPCNTSQFRCGDGKCVEKTKFCDQIPDCRDKSDEPSECTCFSYLKATSPSKICDGIRHCWDKTDEDSTYCGVNCPEKTSFNCLGSSFCVPNEMVCDKRADCPNGADEQFCNGIFQRDKKDSFGEVMERTYGIWHTKCFPKATPPSQQELEDLCKKLGFKNHPDAMARVINENNTNFASSYNNSTVDNIEVTFKNFTATKIIAYTKFSPVQLNDKFTVHLRPSKPLAKLVSWDSGDHQKCHRMEIKCIEATVCRNHCQLHPLAKAGPARNLLSICILSPKSSFSHWRMNSVRILPSLRVFQQSTRYLSTSKVYFADQRCRVLVVGGGTGGCSVAAKLSFHYGAGNVIVLDSADKHYYQPLFTLVGGGMKSVEDAAHPMAEVLPTLAQWVKDKADKFDPKNNSVTTKSGDVIKYDYMVVATGLQLNYEKIPGLVEALAIPKGAVCSTYSPKYVNRVYEALENFKSGNAIFTFPNSPVKCPGAPQKICYIAEHYLRKTKKRKNATVIYNTSLPVIFGVKHYADALWKVVEKRGINVNLRTNLVEVLPGGRSAVFENLDTQEKTTIDFNLLHVVPPMSTPYELKNNSDNLVNEAGFVDVNQWTLQHVRYPNVFALGDCSSSPNSKTAAAAAAQCQVVYKNLSEIMNGRRPIQNYDGYASCPLVTGYNTCILAEFDYNLQPLESFPILDQSKERFSMFYMKKNLMPMLYWQFMLNGIWNGPAFIRKGLNALKNL</sequence>
<dbReference type="Proteomes" id="UP000183832">
    <property type="component" value="Unassembled WGS sequence"/>
</dbReference>
<feature type="domain" description="Peptidase S1" evidence="21">
    <location>
        <begin position="256"/>
        <end position="502"/>
    </location>
</feature>
<dbReference type="EMBL" id="CVRI01000035">
    <property type="protein sequence ID" value="CRK92869.1"/>
    <property type="molecule type" value="Genomic_DNA"/>
</dbReference>
<dbReference type="FunFam" id="2.40.10.10:FF:000068">
    <property type="entry name" value="transmembrane protease serine 2"/>
    <property type="match status" value="1"/>
</dbReference>
<feature type="disulfide bond" evidence="19">
    <location>
        <begin position="235"/>
        <end position="250"/>
    </location>
</feature>
<dbReference type="SUPFAM" id="SSF50494">
    <property type="entry name" value="Trypsin-like serine proteases"/>
    <property type="match status" value="2"/>
</dbReference>
<dbReference type="PANTHER" id="PTHR10632:SF2">
    <property type="entry name" value="SULFIDE:QUINONE OXIDOREDUCTASE, MITOCHONDRIAL"/>
    <property type="match status" value="1"/>
</dbReference>
<evidence type="ECO:0000256" key="18">
    <source>
        <dbReference type="ARBA" id="ARBA00082958"/>
    </source>
</evidence>
<evidence type="ECO:0000256" key="14">
    <source>
        <dbReference type="ARBA" id="ARBA00059167"/>
    </source>
</evidence>
<dbReference type="Gene3D" id="2.40.10.10">
    <property type="entry name" value="Trypsin-like serine proteases"/>
    <property type="match status" value="2"/>
</dbReference>
<dbReference type="GO" id="GO:0106436">
    <property type="term" value="F:glutathione-dependent sulfide quinone oxidoreductase activity"/>
    <property type="evidence" value="ECO:0007669"/>
    <property type="project" value="UniProtKB-EC"/>
</dbReference>
<keyword evidence="9 19" id="KW-1015">Disulfide bond</keyword>
<evidence type="ECO:0000313" key="23">
    <source>
        <dbReference type="Proteomes" id="UP000183832"/>
    </source>
</evidence>
<comment type="function">
    <text evidence="14">Catalyzes the oxidation of hydrogen sulfide with the help of a quinone, such as ubiquinone-10, giving rise to thiosulfate and ultimately to sulfane (molecular sulfur) atoms. Requires an additional electron acceptor; can use sulfite, sulfide or cyanide (in vitro). It is believed the in vivo electron acceptor is glutathione.</text>
</comment>
<feature type="disulfide bond" evidence="19">
    <location>
        <begin position="1258"/>
        <end position="1273"/>
    </location>
</feature>
<feature type="disulfide bond" evidence="19">
    <location>
        <begin position="542"/>
        <end position="557"/>
    </location>
</feature>
<dbReference type="Pfam" id="PF09342">
    <property type="entry name" value="DUF1986"/>
    <property type="match status" value="1"/>
</dbReference>